<feature type="region of interest" description="Disordered" evidence="1">
    <location>
        <begin position="279"/>
        <end position="368"/>
    </location>
</feature>
<dbReference type="Proteomes" id="UP001378960">
    <property type="component" value="Unassembled WGS sequence"/>
</dbReference>
<dbReference type="EMBL" id="BTGB01000002">
    <property type="protein sequence ID" value="GMM45358.1"/>
    <property type="molecule type" value="Genomic_DNA"/>
</dbReference>
<feature type="compositionally biased region" description="Acidic residues" evidence="1">
    <location>
        <begin position="115"/>
        <end position="124"/>
    </location>
</feature>
<comment type="caution">
    <text evidence="2">The sequence shown here is derived from an EMBL/GenBank/DDBJ whole genome shotgun (WGS) entry which is preliminary data.</text>
</comment>
<feature type="region of interest" description="Disordered" evidence="1">
    <location>
        <begin position="380"/>
        <end position="435"/>
    </location>
</feature>
<feature type="compositionally biased region" description="Basic and acidic residues" evidence="1">
    <location>
        <begin position="380"/>
        <end position="391"/>
    </location>
</feature>
<accession>A0AAV5R351</accession>
<feature type="compositionally biased region" description="Basic residues" evidence="1">
    <location>
        <begin position="421"/>
        <end position="435"/>
    </location>
</feature>
<gene>
    <name evidence="2" type="ORF">DAPK24_019330</name>
</gene>
<dbReference type="AlphaFoldDB" id="A0AAV5R351"/>
<reference evidence="2 3" key="1">
    <citation type="journal article" date="2023" name="Elife">
        <title>Identification of key yeast species and microbe-microbe interactions impacting larval growth of Drosophila in the wild.</title>
        <authorList>
            <person name="Mure A."/>
            <person name="Sugiura Y."/>
            <person name="Maeda R."/>
            <person name="Honda K."/>
            <person name="Sakurai N."/>
            <person name="Takahashi Y."/>
            <person name="Watada M."/>
            <person name="Katoh T."/>
            <person name="Gotoh A."/>
            <person name="Gotoh Y."/>
            <person name="Taniguchi I."/>
            <person name="Nakamura K."/>
            <person name="Hayashi T."/>
            <person name="Katayama T."/>
            <person name="Uemura T."/>
            <person name="Hattori Y."/>
        </authorList>
    </citation>
    <scope>NUCLEOTIDE SEQUENCE [LARGE SCALE GENOMIC DNA]</scope>
    <source>
        <strain evidence="2 3">PK-24</strain>
    </source>
</reference>
<evidence type="ECO:0000313" key="2">
    <source>
        <dbReference type="EMBL" id="GMM45358.1"/>
    </source>
</evidence>
<proteinExistence type="predicted"/>
<organism evidence="2 3">
    <name type="scientific">Pichia kluyveri</name>
    <name type="common">Yeast</name>
    <dbReference type="NCBI Taxonomy" id="36015"/>
    <lineage>
        <taxon>Eukaryota</taxon>
        <taxon>Fungi</taxon>
        <taxon>Dikarya</taxon>
        <taxon>Ascomycota</taxon>
        <taxon>Saccharomycotina</taxon>
        <taxon>Pichiomycetes</taxon>
        <taxon>Pichiales</taxon>
        <taxon>Pichiaceae</taxon>
        <taxon>Pichia</taxon>
    </lineage>
</organism>
<evidence type="ECO:0000256" key="1">
    <source>
        <dbReference type="SAM" id="MobiDB-lite"/>
    </source>
</evidence>
<feature type="compositionally biased region" description="Acidic residues" evidence="1">
    <location>
        <begin position="283"/>
        <end position="337"/>
    </location>
</feature>
<evidence type="ECO:0008006" key="4">
    <source>
        <dbReference type="Google" id="ProtNLM"/>
    </source>
</evidence>
<feature type="region of interest" description="Disordered" evidence="1">
    <location>
        <begin position="80"/>
        <end position="124"/>
    </location>
</feature>
<feature type="compositionally biased region" description="Acidic residues" evidence="1">
    <location>
        <begin position="392"/>
        <end position="401"/>
    </location>
</feature>
<evidence type="ECO:0000313" key="3">
    <source>
        <dbReference type="Proteomes" id="UP001378960"/>
    </source>
</evidence>
<protein>
    <recommendedName>
        <fullName evidence="4">Sas10 C-terminal domain-containing protein</fullName>
    </recommendedName>
</protein>
<keyword evidence="3" id="KW-1185">Reference proteome</keyword>
<sequence length="435" mass="50772">MARKGKKITKEVEEDYGLDEVDAFAKERNDELYEKAGLNDKTNELSSDSDDEEAIEGVMDIDSDVEIEKYKKKFTGPIDESDEEYFKDVNEDEDGEGDEDETTRKGWGGNYYGADEAEDDEDEKLMEQEALRLQKKHMEDLHMEDFMLDETEDWKSESNKKRDGQKIESEIEVKDKFNEMTKMGDKNSRMEAISKRYPEYLPLVLETKKLQPLYEELKENHEDALAKVQFKALSLYLGSIVSYFSVFVNKLAADEPFEMKDEDVMLSILSTRELWRQASTLVEGEEEEEEVEIEEEQDSEEVSEDEVLEGEDEGEDSEQEEAEEDEDEEDSDIEDNSTPDFGELRSLRTQTSKQLEDMDDIDIEDKKVRRKNLRFYTSKIDKRDAGRKTVDGDQDAYYEEQNDPKNKKPVFSSRDRGSKRNDRRSKSNSRGRSRR</sequence>
<feature type="compositionally biased region" description="Acidic residues" evidence="1">
    <location>
        <begin position="90"/>
        <end position="101"/>
    </location>
</feature>
<name>A0AAV5R351_PICKL</name>